<dbReference type="EMBL" id="PIQE01000001">
    <property type="protein sequence ID" value="RUO74613.1"/>
    <property type="molecule type" value="Genomic_DNA"/>
</dbReference>
<dbReference type="RefSeq" id="WP_026861544.1">
    <property type="nucleotide sequence ID" value="NZ_PIQE01000001.1"/>
</dbReference>
<evidence type="ECO:0000256" key="1">
    <source>
        <dbReference type="SAM" id="SignalP"/>
    </source>
</evidence>
<name>A0A432Z9K2_9GAMM</name>
<evidence type="ECO:0000313" key="2">
    <source>
        <dbReference type="EMBL" id="RUO74613.1"/>
    </source>
</evidence>
<dbReference type="AlphaFoldDB" id="A0A432Z9K2"/>
<feature type="chain" id="PRO_5019391889" description="EF-hand domain-containing protein" evidence="1">
    <location>
        <begin position="24"/>
        <end position="330"/>
    </location>
</feature>
<keyword evidence="3" id="KW-1185">Reference proteome</keyword>
<accession>A0A432Z9K2</accession>
<keyword evidence="1" id="KW-0732">Signal</keyword>
<feature type="signal peptide" evidence="1">
    <location>
        <begin position="1"/>
        <end position="23"/>
    </location>
</feature>
<gene>
    <name evidence="2" type="ORF">CWI80_04535</name>
</gene>
<protein>
    <recommendedName>
        <fullName evidence="4">EF-hand domain-containing protein</fullName>
    </recommendedName>
</protein>
<evidence type="ECO:0000313" key="3">
    <source>
        <dbReference type="Proteomes" id="UP000287022"/>
    </source>
</evidence>
<reference evidence="3" key="1">
    <citation type="journal article" date="2018" name="Front. Microbiol.">
        <title>Genome-Based Analysis Reveals the Taxonomy and Diversity of the Family Idiomarinaceae.</title>
        <authorList>
            <person name="Liu Y."/>
            <person name="Lai Q."/>
            <person name="Shao Z."/>
        </authorList>
    </citation>
    <scope>NUCLEOTIDE SEQUENCE [LARGE SCALE GENOMIC DNA]</scope>
    <source>
        <strain evidence="3">c121</strain>
    </source>
</reference>
<sequence length="330" mass="35929">MKHSFLVAGAALSMLAPISSSHAEERVLEVTGVVDILMVPYEVPEQGELTFTALITEDTAVPVIDEDTPFGDYGYYDAVKQVSIEVVDNTEQLVFSDTFVFPLTSIDDEEYGPNEGAISLFMPDAVTSDWIQPNATWYGAKVNDSQTSISLRVVALGLSPLLSLINDGGDPYMPEIDYQQDYPLFASLIPFPTLKEGSLVYPFTYAVSDELSENEEPEFSIGVYGIATNLRYLDVDADGDGVVDSEDACAVSLLDEQVTLKGQLLAVENVVDGNGCSVMDHYAACEATQGEGGFLAYSGASYCEQQVAYQLYREGLIDYSDVRALRNALR</sequence>
<proteinExistence type="predicted"/>
<organism evidence="2 3">
    <name type="scientific">Pseudidiomarina sediminum</name>
    <dbReference type="NCBI Taxonomy" id="431675"/>
    <lineage>
        <taxon>Bacteria</taxon>
        <taxon>Pseudomonadati</taxon>
        <taxon>Pseudomonadota</taxon>
        <taxon>Gammaproteobacteria</taxon>
        <taxon>Alteromonadales</taxon>
        <taxon>Idiomarinaceae</taxon>
        <taxon>Pseudidiomarina</taxon>
    </lineage>
</organism>
<dbReference type="Proteomes" id="UP000287022">
    <property type="component" value="Unassembled WGS sequence"/>
</dbReference>
<dbReference type="STRING" id="1122124.GCA_000423165_00490"/>
<evidence type="ECO:0008006" key="4">
    <source>
        <dbReference type="Google" id="ProtNLM"/>
    </source>
</evidence>
<comment type="caution">
    <text evidence="2">The sequence shown here is derived from an EMBL/GenBank/DDBJ whole genome shotgun (WGS) entry which is preliminary data.</text>
</comment>